<protein>
    <recommendedName>
        <fullName evidence="3">DUF2680 domain-containing protein</fullName>
    </recommendedName>
</protein>
<evidence type="ECO:0000313" key="2">
    <source>
        <dbReference type="EMBL" id="HGS87739.1"/>
    </source>
</evidence>
<evidence type="ECO:0000256" key="1">
    <source>
        <dbReference type="SAM" id="SignalP"/>
    </source>
</evidence>
<evidence type="ECO:0008006" key="3">
    <source>
        <dbReference type="Google" id="ProtNLM"/>
    </source>
</evidence>
<dbReference type="EMBL" id="DSXR01000092">
    <property type="protein sequence ID" value="HGS87739.1"/>
    <property type="molecule type" value="Genomic_DNA"/>
</dbReference>
<keyword evidence="1" id="KW-0732">Signal</keyword>
<feature type="signal peptide" evidence="1">
    <location>
        <begin position="1"/>
        <end position="27"/>
    </location>
</feature>
<reference evidence="2" key="1">
    <citation type="journal article" date="2020" name="mSystems">
        <title>Genome- and Community-Level Interaction Insights into Carbon Utilization and Element Cycling Functions of Hydrothermarchaeota in Hydrothermal Sediment.</title>
        <authorList>
            <person name="Zhou Z."/>
            <person name="Liu Y."/>
            <person name="Xu W."/>
            <person name="Pan J."/>
            <person name="Luo Z.H."/>
            <person name="Li M."/>
        </authorList>
    </citation>
    <scope>NUCLEOTIDE SEQUENCE [LARGE SCALE GENOMIC DNA]</scope>
    <source>
        <strain evidence="2">SpSt-556</strain>
    </source>
</reference>
<organism evidence="2">
    <name type="scientific">Bellilinea caldifistulae</name>
    <dbReference type="NCBI Taxonomy" id="360411"/>
    <lineage>
        <taxon>Bacteria</taxon>
        <taxon>Bacillati</taxon>
        <taxon>Chloroflexota</taxon>
        <taxon>Anaerolineae</taxon>
        <taxon>Anaerolineales</taxon>
        <taxon>Anaerolineaceae</taxon>
        <taxon>Bellilinea</taxon>
    </lineage>
</organism>
<sequence length="237" mass="24525">MKSKKLIVGISLGALALILAFGLAAQAFQTVSANALPQVGGPFGGGRGMMGPNDGEALAEALGITTDELTSAYQKAVQAAVQEGVEKGLITQAQADAILNGTGRFGGRGMLGWLFQNGVDFQAHLADALGISVDELQAAYVKAAEIRLEQAVADGRITEEEAELLRARHTLFNNETFQSSMQAAFENAVKEAVANGVITQQQADLLLQQGGFGMRGGFMGLGGGCHGAGRGGFGRGW</sequence>
<comment type="caution">
    <text evidence="2">The sequence shown here is derived from an EMBL/GenBank/DDBJ whole genome shotgun (WGS) entry which is preliminary data.</text>
</comment>
<dbReference type="AlphaFoldDB" id="A0A7C4KZR7"/>
<feature type="chain" id="PRO_5028287449" description="DUF2680 domain-containing protein" evidence="1">
    <location>
        <begin position="28"/>
        <end position="237"/>
    </location>
</feature>
<name>A0A7C4KZR7_9CHLR</name>
<gene>
    <name evidence="2" type="ORF">ENT17_08985</name>
</gene>
<proteinExistence type="predicted"/>
<accession>A0A7C4KZR7</accession>